<sequence>MGLLGGAIGAGLGAVGSIFGGISASKAMKKVKDNLNEQRKRNQDWYDRRYNEDATQRADAQAILTRTEETIRARNKQAAGTQAVMGGTEESVAAAKAANNQALADATATIAVNADKRKDAIEQQYQARDAEIQEQLNDLEHKKAQNTAQAIQGVAEAGSNIAGIL</sequence>
<comment type="caution">
    <text evidence="1">The sequence shown here is derived from an EMBL/GenBank/DDBJ whole genome shotgun (WGS) entry which is preliminary data.</text>
</comment>
<dbReference type="Pfam" id="PF24072">
    <property type="entry name" value="T7_gp14"/>
    <property type="match status" value="1"/>
</dbReference>
<evidence type="ECO:0000313" key="1">
    <source>
        <dbReference type="EMBL" id="TGY71724.1"/>
    </source>
</evidence>
<dbReference type="EMBL" id="SRYD01000047">
    <property type="protein sequence ID" value="TGY71724.1"/>
    <property type="molecule type" value="Genomic_DNA"/>
</dbReference>
<proteinExistence type="predicted"/>
<dbReference type="AlphaFoldDB" id="A0A4S2FRC8"/>
<dbReference type="InterPro" id="IPR038996">
    <property type="entry name" value="Gp14"/>
</dbReference>
<accession>A0A4S2FRC8</accession>
<organism evidence="1 2">
    <name type="scientific">Muribaculum intestinale</name>
    <dbReference type="NCBI Taxonomy" id="1796646"/>
    <lineage>
        <taxon>Bacteria</taxon>
        <taxon>Pseudomonadati</taxon>
        <taxon>Bacteroidota</taxon>
        <taxon>Bacteroidia</taxon>
        <taxon>Bacteroidales</taxon>
        <taxon>Muribaculaceae</taxon>
        <taxon>Muribaculum</taxon>
    </lineage>
</organism>
<dbReference type="Proteomes" id="UP000306630">
    <property type="component" value="Unassembled WGS sequence"/>
</dbReference>
<protein>
    <submittedName>
        <fullName evidence="1">Uncharacterized protein</fullName>
    </submittedName>
</protein>
<reference evidence="1 2" key="1">
    <citation type="submission" date="2019-04" db="EMBL/GenBank/DDBJ databases">
        <title>Microbes associate with the intestines of laboratory mice.</title>
        <authorList>
            <person name="Navarre W."/>
            <person name="Wong E."/>
            <person name="Huang K."/>
            <person name="Tropini C."/>
            <person name="Ng K."/>
            <person name="Yu B."/>
        </authorList>
    </citation>
    <scope>NUCLEOTIDE SEQUENCE [LARGE SCALE GENOMIC DNA]</scope>
    <source>
        <strain evidence="1 2">NM06_A21</strain>
    </source>
</reference>
<gene>
    <name evidence="1" type="ORF">E5333_11120</name>
</gene>
<evidence type="ECO:0000313" key="2">
    <source>
        <dbReference type="Proteomes" id="UP000306630"/>
    </source>
</evidence>
<name>A0A4S2FRC8_9BACT</name>
<dbReference type="RefSeq" id="WP_135993630.1">
    <property type="nucleotide sequence ID" value="NZ_SRYD01000047.1"/>
</dbReference>